<dbReference type="Proteomes" id="UP000613840">
    <property type="component" value="Unassembled WGS sequence"/>
</dbReference>
<evidence type="ECO:0000256" key="13">
    <source>
        <dbReference type="ARBA" id="ARBA00031533"/>
    </source>
</evidence>
<evidence type="ECO:0000313" key="17">
    <source>
        <dbReference type="Proteomes" id="UP000613840"/>
    </source>
</evidence>
<evidence type="ECO:0000313" key="16">
    <source>
        <dbReference type="EMBL" id="GGL47382.1"/>
    </source>
</evidence>
<dbReference type="GO" id="GO:0042277">
    <property type="term" value="F:peptide binding"/>
    <property type="evidence" value="ECO:0007669"/>
    <property type="project" value="TreeGrafter"/>
</dbReference>
<dbReference type="InterPro" id="IPR042097">
    <property type="entry name" value="Aminopeptidase_N-like_N_sf"/>
</dbReference>
<comment type="caution">
    <text evidence="16">The sequence shown here is derived from an EMBL/GenBank/DDBJ whole genome shotgun (WGS) entry which is preliminary data.</text>
</comment>
<evidence type="ECO:0000256" key="7">
    <source>
        <dbReference type="ARBA" id="ARBA00022670"/>
    </source>
</evidence>
<dbReference type="Pfam" id="PF01433">
    <property type="entry name" value="Peptidase_M1"/>
    <property type="match status" value="1"/>
</dbReference>
<gene>
    <name evidence="16" type="ORF">GCM10011575_01460</name>
</gene>
<keyword evidence="17" id="KW-1185">Reference proteome</keyword>
<evidence type="ECO:0000259" key="15">
    <source>
        <dbReference type="Pfam" id="PF11838"/>
    </source>
</evidence>
<evidence type="ECO:0000256" key="2">
    <source>
        <dbReference type="ARBA" id="ARBA00001947"/>
    </source>
</evidence>
<comment type="similarity">
    <text evidence="3">Belongs to the peptidase M1 family.</text>
</comment>
<evidence type="ECO:0000256" key="5">
    <source>
        <dbReference type="ARBA" id="ARBA00015611"/>
    </source>
</evidence>
<organism evidence="16 17">
    <name type="scientific">Microlunatus endophyticus</name>
    <dbReference type="NCBI Taxonomy" id="1716077"/>
    <lineage>
        <taxon>Bacteria</taxon>
        <taxon>Bacillati</taxon>
        <taxon>Actinomycetota</taxon>
        <taxon>Actinomycetes</taxon>
        <taxon>Propionibacteriales</taxon>
        <taxon>Propionibacteriaceae</taxon>
        <taxon>Microlunatus</taxon>
    </lineage>
</organism>
<keyword evidence="6 16" id="KW-0031">Aminopeptidase</keyword>
<evidence type="ECO:0000256" key="12">
    <source>
        <dbReference type="ARBA" id="ARBA00029811"/>
    </source>
</evidence>
<dbReference type="PANTHER" id="PTHR11533:SF174">
    <property type="entry name" value="PUROMYCIN-SENSITIVE AMINOPEPTIDASE-RELATED"/>
    <property type="match status" value="1"/>
</dbReference>
<evidence type="ECO:0000256" key="10">
    <source>
        <dbReference type="ARBA" id="ARBA00022833"/>
    </source>
</evidence>
<feature type="domain" description="Peptidase M1 membrane alanine aminopeptidase" evidence="14">
    <location>
        <begin position="230"/>
        <end position="443"/>
    </location>
</feature>
<dbReference type="GO" id="GO:0016020">
    <property type="term" value="C:membrane"/>
    <property type="evidence" value="ECO:0007669"/>
    <property type="project" value="TreeGrafter"/>
</dbReference>
<evidence type="ECO:0000256" key="6">
    <source>
        <dbReference type="ARBA" id="ARBA00022438"/>
    </source>
</evidence>
<dbReference type="InterPro" id="IPR014782">
    <property type="entry name" value="Peptidase_M1_dom"/>
</dbReference>
<dbReference type="GO" id="GO:0005615">
    <property type="term" value="C:extracellular space"/>
    <property type="evidence" value="ECO:0007669"/>
    <property type="project" value="TreeGrafter"/>
</dbReference>
<keyword evidence="9" id="KW-0378">Hydrolase</keyword>
<comment type="cofactor">
    <cofactor evidence="2">
        <name>Zn(2+)</name>
        <dbReference type="ChEBI" id="CHEBI:29105"/>
    </cofactor>
</comment>
<dbReference type="GO" id="GO:0006508">
    <property type="term" value="P:proteolysis"/>
    <property type="evidence" value="ECO:0007669"/>
    <property type="project" value="UniProtKB-KW"/>
</dbReference>
<dbReference type="Gene3D" id="1.10.390.10">
    <property type="entry name" value="Neutral Protease Domain 2"/>
    <property type="match status" value="1"/>
</dbReference>
<reference evidence="16" key="2">
    <citation type="submission" date="2020-09" db="EMBL/GenBank/DDBJ databases">
        <authorList>
            <person name="Sun Q."/>
            <person name="Zhou Y."/>
        </authorList>
    </citation>
    <scope>NUCLEOTIDE SEQUENCE</scope>
    <source>
        <strain evidence="16">CGMCC 4.7306</strain>
    </source>
</reference>
<name>A0A917RZQ4_9ACTN</name>
<dbReference type="InterPro" id="IPR012778">
    <property type="entry name" value="Pept_M1_aminopeptidase"/>
</dbReference>
<dbReference type="SUPFAM" id="SSF55486">
    <property type="entry name" value="Metalloproteases ('zincins'), catalytic domain"/>
    <property type="match status" value="1"/>
</dbReference>
<dbReference type="InterPro" id="IPR027268">
    <property type="entry name" value="Peptidase_M4/M1_CTD_sf"/>
</dbReference>
<sequence length="829" mass="90563">MPSLTRLEAQQRAATITVRDTRVALDLSSQDGQGASEFGSVTTIGFEARPGSDTFLDFKGVRLNSATLNGSELDPESWQDERIPLTDLQASNTVTVDGVMAYSSDGEGLHRHVDPADGNLYLYAMSFLDAGPRWFACFDQPDLKSRYTFQVSAPDDWTVHGNGPAEKGPSTVSGIGTWTITPPQPLSTYFVTLIAGRYASLYSEHDGIPLGIHVRASLGNALRREAENIFEVTGQAFDYYHRTFGVRYPFGEYHQAFVPDFNAGAMENPGCVTFRDSFIYRSRATRSERAGRAGVIAHEMAHQWFGDLVTMRWWDDLWLNESFAEYMAHRCCTEATEYPLWTEFGISRKAWGYVVDQSAATHPIAGNGAEDAQSSLQNFDGISYAKGAATLRQLAGYLGDDVFLAGLRRHFDQYGYANADFSELVASWTAAGGTGLDDWTRQWLLTAGVDTLAVTDGSLVRTPPADRPADRSHAVHLAGISSTGELLGVAPVVVASDPIAYDRPDGAIAVVPDAYDQTWAKLRFDAADWRQLRSVVSRIDEPGSRVAIWNSVRDQVRDAELDPREALAMITDQLADEPDDVVVNIMLQTARRSLAGPYTPIAERVDRLAEVAALADRILAAAEPGSDRQLMAFRNAVPACSDVDRLDAWRLGLDLPSGIELDPDLTWAIVTRLCTLADRPETIDQTLAADRSAAAEVNAARARAALPTAEAKQQAYDLLMKPSEASAYVLYATAEALFGDSAEQVQLTKPYALSFFTDIAATAGFRTGWALGRIPSLGFPLSVTEPEVLTAAEAVLDDDNTSPVIRRVVLEDLDQLRRALASLDRFTGQ</sequence>
<dbReference type="CDD" id="cd09602">
    <property type="entry name" value="M1_APN"/>
    <property type="match status" value="1"/>
</dbReference>
<dbReference type="InterPro" id="IPR024571">
    <property type="entry name" value="ERAP1-like_C_dom"/>
</dbReference>
<keyword evidence="11" id="KW-0482">Metalloprotease</keyword>
<reference evidence="16" key="1">
    <citation type="journal article" date="2014" name="Int. J. Syst. Evol. Microbiol.">
        <title>Complete genome sequence of Corynebacterium casei LMG S-19264T (=DSM 44701T), isolated from a smear-ripened cheese.</title>
        <authorList>
            <consortium name="US DOE Joint Genome Institute (JGI-PGF)"/>
            <person name="Walter F."/>
            <person name="Albersmeier A."/>
            <person name="Kalinowski J."/>
            <person name="Ruckert C."/>
        </authorList>
    </citation>
    <scope>NUCLEOTIDE SEQUENCE</scope>
    <source>
        <strain evidence="16">CGMCC 4.7306</strain>
    </source>
</reference>
<comment type="catalytic activity">
    <reaction evidence="1">
        <text>Release of an N-terminal amino acid, Xaa-|-Yaa- from a peptide, amide or arylamide. Xaa is preferably Ala, but may be most amino acids including Pro (slow action). When a terminal hydrophobic residue is followed by a prolyl residue, the two may be released as an intact Xaa-Pro dipeptide.</text>
        <dbReference type="EC" id="3.4.11.2"/>
    </reaction>
</comment>
<evidence type="ECO:0000256" key="9">
    <source>
        <dbReference type="ARBA" id="ARBA00022801"/>
    </source>
</evidence>
<dbReference type="SUPFAM" id="SSF63737">
    <property type="entry name" value="Leukotriene A4 hydrolase N-terminal domain"/>
    <property type="match status" value="1"/>
</dbReference>
<dbReference type="EMBL" id="BMMZ01000001">
    <property type="protein sequence ID" value="GGL47382.1"/>
    <property type="molecule type" value="Genomic_DNA"/>
</dbReference>
<evidence type="ECO:0000256" key="8">
    <source>
        <dbReference type="ARBA" id="ARBA00022723"/>
    </source>
</evidence>
<dbReference type="InterPro" id="IPR001930">
    <property type="entry name" value="Peptidase_M1"/>
</dbReference>
<feature type="domain" description="ERAP1-like C-terminal" evidence="15">
    <location>
        <begin position="512"/>
        <end position="818"/>
    </location>
</feature>
<dbReference type="EC" id="3.4.11.2" evidence="4"/>
<dbReference type="GO" id="GO:0043171">
    <property type="term" value="P:peptide catabolic process"/>
    <property type="evidence" value="ECO:0007669"/>
    <property type="project" value="TreeGrafter"/>
</dbReference>
<dbReference type="GO" id="GO:0005737">
    <property type="term" value="C:cytoplasm"/>
    <property type="evidence" value="ECO:0007669"/>
    <property type="project" value="TreeGrafter"/>
</dbReference>
<keyword evidence="7" id="KW-0645">Protease</keyword>
<keyword evidence="8" id="KW-0479">Metal-binding</keyword>
<evidence type="ECO:0000256" key="11">
    <source>
        <dbReference type="ARBA" id="ARBA00023049"/>
    </source>
</evidence>
<proteinExistence type="inferred from homology"/>
<dbReference type="NCBIfam" id="TIGR02412">
    <property type="entry name" value="pepN_strep_liv"/>
    <property type="match status" value="1"/>
</dbReference>
<dbReference type="Pfam" id="PF11838">
    <property type="entry name" value="ERAP1_C"/>
    <property type="match status" value="1"/>
</dbReference>
<dbReference type="GO" id="GO:0070006">
    <property type="term" value="F:metalloaminopeptidase activity"/>
    <property type="evidence" value="ECO:0007669"/>
    <property type="project" value="TreeGrafter"/>
</dbReference>
<dbReference type="GO" id="GO:0016285">
    <property type="term" value="F:alanyl aminopeptidase activity"/>
    <property type="evidence" value="ECO:0007669"/>
    <property type="project" value="UniProtKB-EC"/>
</dbReference>
<evidence type="ECO:0000256" key="1">
    <source>
        <dbReference type="ARBA" id="ARBA00000098"/>
    </source>
</evidence>
<dbReference type="AlphaFoldDB" id="A0A917RZQ4"/>
<evidence type="ECO:0000256" key="4">
    <source>
        <dbReference type="ARBA" id="ARBA00012564"/>
    </source>
</evidence>
<accession>A0A917RZQ4</accession>
<evidence type="ECO:0000256" key="3">
    <source>
        <dbReference type="ARBA" id="ARBA00010136"/>
    </source>
</evidence>
<dbReference type="Gene3D" id="2.60.40.1730">
    <property type="entry name" value="tricorn interacting facor f3 domain"/>
    <property type="match status" value="1"/>
</dbReference>
<dbReference type="PANTHER" id="PTHR11533">
    <property type="entry name" value="PROTEASE M1 ZINC METALLOPROTEASE"/>
    <property type="match status" value="1"/>
</dbReference>
<keyword evidence="10" id="KW-0862">Zinc</keyword>
<dbReference type="InterPro" id="IPR050344">
    <property type="entry name" value="Peptidase_M1_aminopeptidases"/>
</dbReference>
<evidence type="ECO:0000259" key="14">
    <source>
        <dbReference type="Pfam" id="PF01433"/>
    </source>
</evidence>
<dbReference type="GO" id="GO:0008270">
    <property type="term" value="F:zinc ion binding"/>
    <property type="evidence" value="ECO:0007669"/>
    <property type="project" value="InterPro"/>
</dbReference>
<dbReference type="PRINTS" id="PR00756">
    <property type="entry name" value="ALADIPTASE"/>
</dbReference>
<dbReference type="RefSeq" id="WP_188893264.1">
    <property type="nucleotide sequence ID" value="NZ_BMMZ01000001.1"/>
</dbReference>
<protein>
    <recommendedName>
        <fullName evidence="5">Aminopeptidase N</fullName>
        <ecNumber evidence="4">3.4.11.2</ecNumber>
    </recommendedName>
    <alternativeName>
        <fullName evidence="12">Alanine aminopeptidase</fullName>
    </alternativeName>
    <alternativeName>
        <fullName evidence="13">Lysyl aminopeptidase</fullName>
    </alternativeName>
</protein>